<sequence>MIGRDDGNDALGVGLLSPPVLIGCLTNSCMGVMYAWSLFLLPMERDLGLSRAELSLAPSLALACFMLGMMLQMAVSTRLTLRGTALLCFSLAGGGHVLFGFWPTLTSLILGYGMAFGTGSGLGYGFALEMAQFVKERNRSLAIGVIVSCFALSGILISSVFAQAILHSSPATSFLVIGFGILLLGVFVVSKVDGSSLTPTEEIQEPTSSEVFTLRFAIMSYCFFAICFAGLLTISHISGILEEIGVPSRLLGLGAGLLNLGYIVGSIFGGRFVDWVQGRIALFFVCLLTVAALLMMRSDSFLVVCVATVFVGLCFGGSASLIPVLIGREYGISQIGRVYGKMIFSYGLAGLIAPWVGGLLYTKTGSYSVPLAVTIVLAFVGLIASIYFSFALMMKR</sequence>
<evidence type="ECO:0000259" key="5">
    <source>
        <dbReference type="PROSITE" id="PS50850"/>
    </source>
</evidence>
<dbReference type="PROSITE" id="PS50850">
    <property type="entry name" value="MFS"/>
    <property type="match status" value="1"/>
</dbReference>
<dbReference type="InterPro" id="IPR036259">
    <property type="entry name" value="MFS_trans_sf"/>
</dbReference>
<comment type="caution">
    <text evidence="6">The sequence shown here is derived from an EMBL/GenBank/DDBJ whole genome shotgun (WGS) entry which is preliminary data.</text>
</comment>
<dbReference type="PANTHER" id="PTHR11360">
    <property type="entry name" value="MONOCARBOXYLATE TRANSPORTER"/>
    <property type="match status" value="1"/>
</dbReference>
<feature type="transmembrane region" description="Helical" evidence="4">
    <location>
        <begin position="276"/>
        <end position="295"/>
    </location>
</feature>
<dbReference type="Gene3D" id="1.20.1250.20">
    <property type="entry name" value="MFS general substrate transporter like domains"/>
    <property type="match status" value="2"/>
</dbReference>
<feature type="transmembrane region" description="Helical" evidence="4">
    <location>
        <begin position="367"/>
        <end position="390"/>
    </location>
</feature>
<keyword evidence="2 4" id="KW-1133">Transmembrane helix</keyword>
<feature type="transmembrane region" description="Helical" evidence="4">
    <location>
        <begin position="84"/>
        <end position="102"/>
    </location>
</feature>
<dbReference type="PROSITE" id="PS51257">
    <property type="entry name" value="PROKAR_LIPOPROTEIN"/>
    <property type="match status" value="1"/>
</dbReference>
<evidence type="ECO:0000256" key="1">
    <source>
        <dbReference type="ARBA" id="ARBA00022692"/>
    </source>
</evidence>
<feature type="transmembrane region" description="Helical" evidence="4">
    <location>
        <begin position="301"/>
        <end position="326"/>
    </location>
</feature>
<evidence type="ECO:0000256" key="4">
    <source>
        <dbReference type="SAM" id="Phobius"/>
    </source>
</evidence>
<dbReference type="Pfam" id="PF07690">
    <property type="entry name" value="MFS_1"/>
    <property type="match status" value="1"/>
</dbReference>
<reference evidence="6 7" key="1">
    <citation type="submission" date="2015-12" db="EMBL/GenBank/DDBJ databases">
        <title>Genome sequence of the marine Rhodobacteraceae strain O3.65, Candidatus Tritonibacter horizontis.</title>
        <authorList>
            <person name="Poehlein A."/>
            <person name="Giebel H.A."/>
            <person name="Voget S."/>
            <person name="Brinkhoff T."/>
        </authorList>
    </citation>
    <scope>NUCLEOTIDE SEQUENCE [LARGE SCALE GENOMIC DNA]</scope>
    <source>
        <strain evidence="6 7">O3.65</strain>
    </source>
</reference>
<organism evidence="6 7">
    <name type="scientific">Tritonibacter horizontis</name>
    <dbReference type="NCBI Taxonomy" id="1768241"/>
    <lineage>
        <taxon>Bacteria</taxon>
        <taxon>Pseudomonadati</taxon>
        <taxon>Pseudomonadota</taxon>
        <taxon>Alphaproteobacteria</taxon>
        <taxon>Rhodobacterales</taxon>
        <taxon>Paracoccaceae</taxon>
        <taxon>Tritonibacter</taxon>
    </lineage>
</organism>
<feature type="transmembrane region" description="Helical" evidence="4">
    <location>
        <begin position="338"/>
        <end position="361"/>
    </location>
</feature>
<feature type="domain" description="Major facilitator superfamily (MFS) profile" evidence="5">
    <location>
        <begin position="213"/>
        <end position="396"/>
    </location>
</feature>
<dbReference type="InterPro" id="IPR011701">
    <property type="entry name" value="MFS"/>
</dbReference>
<feature type="transmembrane region" description="Helical" evidence="4">
    <location>
        <begin position="211"/>
        <end position="238"/>
    </location>
</feature>
<dbReference type="OrthoDB" id="8101319at2"/>
<keyword evidence="1 4" id="KW-0812">Transmembrane</keyword>
<dbReference type="SUPFAM" id="SSF103473">
    <property type="entry name" value="MFS general substrate transporter"/>
    <property type="match status" value="1"/>
</dbReference>
<dbReference type="InterPro" id="IPR020846">
    <property type="entry name" value="MFS_dom"/>
</dbReference>
<dbReference type="AlphaFoldDB" id="A0A132BS21"/>
<accession>A0A132BS21</accession>
<name>A0A132BS21_9RHOB</name>
<feature type="transmembrane region" description="Helical" evidence="4">
    <location>
        <begin position="12"/>
        <end position="36"/>
    </location>
</feature>
<dbReference type="InterPro" id="IPR050327">
    <property type="entry name" value="Proton-linked_MCT"/>
</dbReference>
<evidence type="ECO:0000313" key="6">
    <source>
        <dbReference type="EMBL" id="KUP91006.1"/>
    </source>
</evidence>
<feature type="transmembrane region" description="Helical" evidence="4">
    <location>
        <begin position="56"/>
        <end position="75"/>
    </location>
</feature>
<evidence type="ECO:0000313" key="7">
    <source>
        <dbReference type="Proteomes" id="UP000068382"/>
    </source>
</evidence>
<keyword evidence="3 4" id="KW-0472">Membrane</keyword>
<dbReference type="RefSeq" id="WP_068248260.1">
    <property type="nucleotide sequence ID" value="NZ_LPUY01000128.1"/>
</dbReference>
<proteinExistence type="predicted"/>
<dbReference type="EMBL" id="LPUY01000128">
    <property type="protein sequence ID" value="KUP91006.1"/>
    <property type="molecule type" value="Genomic_DNA"/>
</dbReference>
<feature type="transmembrane region" description="Helical" evidence="4">
    <location>
        <begin position="171"/>
        <end position="190"/>
    </location>
</feature>
<dbReference type="GO" id="GO:0022857">
    <property type="term" value="F:transmembrane transporter activity"/>
    <property type="evidence" value="ECO:0007669"/>
    <property type="project" value="InterPro"/>
</dbReference>
<evidence type="ECO:0000256" key="2">
    <source>
        <dbReference type="ARBA" id="ARBA00022989"/>
    </source>
</evidence>
<gene>
    <name evidence="6" type="ORF">TRIHO_41230</name>
</gene>
<protein>
    <submittedName>
        <fullName evidence="6">Major facilitator superfamily protein</fullName>
    </submittedName>
</protein>
<feature type="transmembrane region" description="Helical" evidence="4">
    <location>
        <begin position="250"/>
        <end position="269"/>
    </location>
</feature>
<keyword evidence="7" id="KW-1185">Reference proteome</keyword>
<feature type="transmembrane region" description="Helical" evidence="4">
    <location>
        <begin position="140"/>
        <end position="165"/>
    </location>
</feature>
<evidence type="ECO:0000256" key="3">
    <source>
        <dbReference type="ARBA" id="ARBA00023136"/>
    </source>
</evidence>
<dbReference type="Proteomes" id="UP000068382">
    <property type="component" value="Unassembled WGS sequence"/>
</dbReference>
<feature type="transmembrane region" description="Helical" evidence="4">
    <location>
        <begin position="108"/>
        <end position="128"/>
    </location>
</feature>